<dbReference type="GO" id="GO:0007165">
    <property type="term" value="P:signal transduction"/>
    <property type="evidence" value="ECO:0007669"/>
    <property type="project" value="InterPro"/>
</dbReference>
<name>A0AAU9JYI5_9CILI</name>
<evidence type="ECO:0000313" key="9">
    <source>
        <dbReference type="EMBL" id="CAG9329617.1"/>
    </source>
</evidence>
<dbReference type="InterPro" id="IPR023174">
    <property type="entry name" value="PDEase_CS"/>
</dbReference>
<comment type="caution">
    <text evidence="9">The sequence shown here is derived from an EMBL/GenBank/DDBJ whole genome shotgun (WGS) entry which is preliminary data.</text>
</comment>
<comment type="similarity">
    <text evidence="6">Belongs to the cyclic nucleotide phosphodiesterase family.</text>
</comment>
<feature type="binding site" evidence="4">
    <location>
        <position position="600"/>
    </location>
    <ligand>
        <name>AMP</name>
        <dbReference type="ChEBI" id="CHEBI:456215"/>
    </ligand>
</feature>
<evidence type="ECO:0000256" key="1">
    <source>
        <dbReference type="ARBA" id="ARBA00022723"/>
    </source>
</evidence>
<feature type="binding site" evidence="4">
    <location>
        <position position="549"/>
    </location>
    <ligand>
        <name>AMP</name>
        <dbReference type="ChEBI" id="CHEBI:456215"/>
    </ligand>
</feature>
<dbReference type="GO" id="GO:0004114">
    <property type="term" value="F:3',5'-cyclic-nucleotide phosphodiesterase activity"/>
    <property type="evidence" value="ECO:0007669"/>
    <property type="project" value="InterPro"/>
</dbReference>
<feature type="binding site" evidence="5">
    <location>
        <position position="439"/>
    </location>
    <ligand>
        <name>Zn(2+)</name>
        <dbReference type="ChEBI" id="CHEBI:29105"/>
        <label>2</label>
    </ligand>
</feature>
<dbReference type="PANTHER" id="PTHR11347">
    <property type="entry name" value="CYCLIC NUCLEOTIDE PHOSPHODIESTERASE"/>
    <property type="match status" value="1"/>
</dbReference>
<comment type="cofactor">
    <cofactor evidence="6">
        <name>a divalent metal cation</name>
        <dbReference type="ChEBI" id="CHEBI:60240"/>
    </cofactor>
    <text evidence="6">Binds 2 divalent metal cations per subunit. Site 1 may preferentially bind zinc ions, while site 2 has a preference for magnesium and/or manganese ions.</text>
</comment>
<feature type="binding site" evidence="5">
    <location>
        <position position="549"/>
    </location>
    <ligand>
        <name>Zn(2+)</name>
        <dbReference type="ChEBI" id="CHEBI:29105"/>
        <label>1</label>
    </ligand>
</feature>
<sequence length="674" mass="76434">MKIDILNTTILLNVVISMLLKGITIQIIYKSLFIIAIRLITGHLKIYTALAFYMIIAASSNSLEDLFCLYLILYISPAMLDLKIKCITKFSLIICIVWLTIAGFYHRGQLEVLGIVLVLILAIRDMAKDKEIQKLSEINRGIIIDRDEIQERYRYLESKLLSADKNRSPITGKRTMVILDKLKKLNSQNVLSKYAFCRKLPRESSYNSLEDAQLSVPTMRSSDSNINVIRNRRRGSSSSSTTELDIGITHEEINEIISSLIDQEYLMWNPAKGVAADLDLASIGMNAIHVYTQSVDSLPGVTEKVLTIDSMPDRKNSATMYSLCGDSQPLCEVLRTIGIWDFDTLRVIQSINNPAFEVGRYIFDFLDLIDSMDIDTHLLNRFLTVVEEGYQKENFYHNSIHAADVAASIVFLIRDGLAVSGKILDIDVFSLVVAALCHDIGHPGVNNGFLVATQDPLAIKYNDQSVLENMHANKTFQILSNLSTNIVKGLSKPDYQRFRKIVVLAILATDLQVHFDKLAEFKTQVANKLTLTDDKFKLMSLQICLKCADIGHGAKTLELHKKWTNLITKEFFRQGDMERNRGIPVTPLCDRINVIVSKSQEGFLKVLVRPLFELWEEFVEQSASTEKKKDGLGIKICMRNIICNIEYWDNEYSLYKEGKHTYFLDDLPPPLYIS</sequence>
<feature type="binding site" evidence="5">
    <location>
        <position position="438"/>
    </location>
    <ligand>
        <name>Zn(2+)</name>
        <dbReference type="ChEBI" id="CHEBI:29105"/>
        <label>1</label>
    </ligand>
</feature>
<organism evidence="9 10">
    <name type="scientific">Blepharisma stoltei</name>
    <dbReference type="NCBI Taxonomy" id="1481888"/>
    <lineage>
        <taxon>Eukaryota</taxon>
        <taxon>Sar</taxon>
        <taxon>Alveolata</taxon>
        <taxon>Ciliophora</taxon>
        <taxon>Postciliodesmatophora</taxon>
        <taxon>Heterotrichea</taxon>
        <taxon>Heterotrichida</taxon>
        <taxon>Blepharismidae</taxon>
        <taxon>Blepharisma</taxon>
    </lineage>
</organism>
<feature type="binding site" evidence="5">
    <location>
        <position position="401"/>
    </location>
    <ligand>
        <name>Zn(2+)</name>
        <dbReference type="ChEBI" id="CHEBI:29105"/>
        <label>1</label>
    </ligand>
</feature>
<feature type="transmembrane region" description="Helical" evidence="7">
    <location>
        <begin position="86"/>
        <end position="104"/>
    </location>
</feature>
<dbReference type="GO" id="GO:0046872">
    <property type="term" value="F:metal ion binding"/>
    <property type="evidence" value="ECO:0007669"/>
    <property type="project" value="UniProtKB-KW"/>
</dbReference>
<keyword evidence="7" id="KW-0472">Membrane</keyword>
<dbReference type="InterPro" id="IPR003607">
    <property type="entry name" value="HD/PDEase_dom"/>
</dbReference>
<dbReference type="InterPro" id="IPR023088">
    <property type="entry name" value="PDEase"/>
</dbReference>
<dbReference type="Gene3D" id="1.10.1300.10">
    <property type="entry name" value="3'5'-cyclic nucleotide phosphodiesterase, catalytic domain"/>
    <property type="match status" value="1"/>
</dbReference>
<dbReference type="EC" id="3.1.4.-" evidence="6"/>
<feature type="transmembrane region" description="Helical" evidence="7">
    <location>
        <begin position="12"/>
        <end position="40"/>
    </location>
</feature>
<evidence type="ECO:0000256" key="4">
    <source>
        <dbReference type="PIRSR" id="PIRSR623088-2"/>
    </source>
</evidence>
<feature type="binding site" evidence="5">
    <location>
        <position position="439"/>
    </location>
    <ligand>
        <name>Zn(2+)</name>
        <dbReference type="ChEBI" id="CHEBI:29105"/>
        <label>1</label>
    </ligand>
</feature>
<dbReference type="Proteomes" id="UP001162131">
    <property type="component" value="Unassembled WGS sequence"/>
</dbReference>
<dbReference type="PROSITE" id="PS51845">
    <property type="entry name" value="PDEASE_I_2"/>
    <property type="match status" value="1"/>
</dbReference>
<keyword evidence="2 6" id="KW-0378">Hydrolase</keyword>
<evidence type="ECO:0000256" key="2">
    <source>
        <dbReference type="ARBA" id="ARBA00022801"/>
    </source>
</evidence>
<dbReference type="EMBL" id="CAJZBQ010000048">
    <property type="protein sequence ID" value="CAG9329617.1"/>
    <property type="molecule type" value="Genomic_DNA"/>
</dbReference>
<dbReference type="SMART" id="SM00471">
    <property type="entry name" value="HDc"/>
    <property type="match status" value="1"/>
</dbReference>
<feature type="domain" description="PDEase" evidence="8">
    <location>
        <begin position="294"/>
        <end position="655"/>
    </location>
</feature>
<dbReference type="AlphaFoldDB" id="A0AAU9JYI5"/>
<dbReference type="SUPFAM" id="SSF109604">
    <property type="entry name" value="HD-domain/PDEase-like"/>
    <property type="match status" value="1"/>
</dbReference>
<protein>
    <recommendedName>
        <fullName evidence="6">Phosphodiesterase</fullName>
        <ecNumber evidence="6">3.1.4.-</ecNumber>
    </recommendedName>
</protein>
<feature type="binding site" evidence="4">
    <location>
        <position position="439"/>
    </location>
    <ligand>
        <name>AMP</name>
        <dbReference type="ChEBI" id="CHEBI:456215"/>
    </ligand>
</feature>
<keyword evidence="7" id="KW-1133">Transmembrane helix</keyword>
<feature type="binding site" evidence="4">
    <location>
        <begin position="397"/>
        <end position="401"/>
    </location>
    <ligand>
        <name>AMP</name>
        <dbReference type="ChEBI" id="CHEBI:456215"/>
    </ligand>
</feature>
<keyword evidence="10" id="KW-1185">Reference proteome</keyword>
<feature type="active site" description="Proton donor" evidence="3">
    <location>
        <position position="397"/>
    </location>
</feature>
<keyword evidence="7" id="KW-0812">Transmembrane</keyword>
<dbReference type="PRINTS" id="PR00387">
    <property type="entry name" value="PDIESTERASE1"/>
</dbReference>
<dbReference type="InterPro" id="IPR002073">
    <property type="entry name" value="PDEase_catalytic_dom"/>
</dbReference>
<evidence type="ECO:0000256" key="3">
    <source>
        <dbReference type="PIRSR" id="PIRSR623088-1"/>
    </source>
</evidence>
<dbReference type="Pfam" id="PF00233">
    <property type="entry name" value="PDEase_I"/>
    <property type="match status" value="1"/>
</dbReference>
<gene>
    <name evidence="9" type="ORF">BSTOLATCC_MIC49246</name>
</gene>
<feature type="transmembrane region" description="Helical" evidence="7">
    <location>
        <begin position="46"/>
        <end position="74"/>
    </location>
</feature>
<dbReference type="PROSITE" id="PS00126">
    <property type="entry name" value="PDEASE_I_1"/>
    <property type="match status" value="1"/>
</dbReference>
<evidence type="ECO:0000256" key="5">
    <source>
        <dbReference type="PIRSR" id="PIRSR623088-3"/>
    </source>
</evidence>
<dbReference type="InterPro" id="IPR036971">
    <property type="entry name" value="PDEase_catalytic_dom_sf"/>
</dbReference>
<evidence type="ECO:0000256" key="7">
    <source>
        <dbReference type="SAM" id="Phobius"/>
    </source>
</evidence>
<proteinExistence type="inferred from homology"/>
<keyword evidence="1 5" id="KW-0479">Metal-binding</keyword>
<accession>A0AAU9JYI5</accession>
<evidence type="ECO:0000313" key="10">
    <source>
        <dbReference type="Proteomes" id="UP001162131"/>
    </source>
</evidence>
<dbReference type="CDD" id="cd00077">
    <property type="entry name" value="HDc"/>
    <property type="match status" value="1"/>
</dbReference>
<reference evidence="9" key="1">
    <citation type="submission" date="2021-09" db="EMBL/GenBank/DDBJ databases">
        <authorList>
            <consortium name="AG Swart"/>
            <person name="Singh M."/>
            <person name="Singh A."/>
            <person name="Seah K."/>
            <person name="Emmerich C."/>
        </authorList>
    </citation>
    <scope>NUCLEOTIDE SEQUENCE</scope>
    <source>
        <strain evidence="9">ATCC30299</strain>
    </source>
</reference>
<evidence type="ECO:0000259" key="8">
    <source>
        <dbReference type="PROSITE" id="PS51845"/>
    </source>
</evidence>
<evidence type="ECO:0000256" key="6">
    <source>
        <dbReference type="RuleBase" id="RU363067"/>
    </source>
</evidence>